<dbReference type="AlphaFoldDB" id="A0A098GM07"/>
<feature type="transmembrane region" description="Helical" evidence="1">
    <location>
        <begin position="183"/>
        <end position="205"/>
    </location>
</feature>
<feature type="transmembrane region" description="Helical" evidence="1">
    <location>
        <begin position="143"/>
        <end position="163"/>
    </location>
</feature>
<gene>
    <name evidence="2" type="ORF">ANAPHAGO_00876</name>
</gene>
<feature type="transmembrane region" description="Helical" evidence="1">
    <location>
        <begin position="61"/>
        <end position="84"/>
    </location>
</feature>
<sequence>MSGQGDLENIEYGGAGIKGLGKARLYIKLAVLSFMLAAAVYGYCAAYVFASGVSLLTPQAVVILFFVSLAAVLFSLVCAIVCAAKLRTVGKHDLPLILPEGSFDHGNLLARDDKYVWSSRVKAEISAAYLGNRRLTSFNKVSAAMVALQCISLCTAAATFGVLSASSTGYLDAIVDVATSSDILLAQVCLFALTVFIATLVINSIRHGLLDEESRIFVMNEGPRRVSDCDVKVVAQRLNVEPSDIVHVNVHRVVSHNESVHWR</sequence>
<dbReference type="EMBL" id="CCXQ01000066">
    <property type="protein sequence ID" value="CEH11087.1"/>
    <property type="molecule type" value="Genomic_DNA"/>
</dbReference>
<evidence type="ECO:0000256" key="1">
    <source>
        <dbReference type="SAM" id="Phobius"/>
    </source>
</evidence>
<protein>
    <submittedName>
        <fullName evidence="2">Uncharacterized protein</fullName>
    </submittedName>
</protein>
<reference evidence="2 3" key="1">
    <citation type="submission" date="2014-09" db="EMBL/GenBank/DDBJ databases">
        <authorList>
            <person name="Loux Valentin"/>
            <person name="Dugat Thibaut"/>
        </authorList>
    </citation>
    <scope>NUCLEOTIDE SEQUENCE [LARGE SCALE GENOMIC DNA]</scope>
    <source>
        <strain evidence="2 3">BOV-10_179</strain>
    </source>
</reference>
<dbReference type="RefSeq" id="WP_060757750.1">
    <property type="nucleotide sequence ID" value="NZ_CCXQ01000066.1"/>
</dbReference>
<keyword evidence="1" id="KW-0472">Membrane</keyword>
<keyword evidence="1" id="KW-0812">Transmembrane</keyword>
<name>A0A098GM07_ANAPH</name>
<accession>A0A098GM07</accession>
<feature type="transmembrane region" description="Helical" evidence="1">
    <location>
        <begin position="25"/>
        <end position="49"/>
    </location>
</feature>
<evidence type="ECO:0000313" key="3">
    <source>
        <dbReference type="Proteomes" id="UP000055047"/>
    </source>
</evidence>
<evidence type="ECO:0000313" key="2">
    <source>
        <dbReference type="EMBL" id="CEH11087.1"/>
    </source>
</evidence>
<organism evidence="2 3">
    <name type="scientific">Anaplasma phagocytophilum</name>
    <name type="common">Ehrlichia phagocytophila</name>
    <dbReference type="NCBI Taxonomy" id="948"/>
    <lineage>
        <taxon>Bacteria</taxon>
        <taxon>Pseudomonadati</taxon>
        <taxon>Pseudomonadota</taxon>
        <taxon>Alphaproteobacteria</taxon>
        <taxon>Rickettsiales</taxon>
        <taxon>Anaplasmataceae</taxon>
        <taxon>Anaplasma</taxon>
        <taxon>phagocytophilum group</taxon>
    </lineage>
</organism>
<dbReference type="Proteomes" id="UP000055047">
    <property type="component" value="Unassembled WGS sequence"/>
</dbReference>
<proteinExistence type="predicted"/>
<keyword evidence="1" id="KW-1133">Transmembrane helix</keyword>